<evidence type="ECO:0000256" key="2">
    <source>
        <dbReference type="SAM" id="Phobius"/>
    </source>
</evidence>
<organism evidence="3 4">
    <name type="scientific">Lymnaea stagnalis</name>
    <name type="common">Great pond snail</name>
    <name type="synonym">Helix stagnalis</name>
    <dbReference type="NCBI Taxonomy" id="6523"/>
    <lineage>
        <taxon>Eukaryota</taxon>
        <taxon>Metazoa</taxon>
        <taxon>Spiralia</taxon>
        <taxon>Lophotrochozoa</taxon>
        <taxon>Mollusca</taxon>
        <taxon>Gastropoda</taxon>
        <taxon>Heterobranchia</taxon>
        <taxon>Euthyneura</taxon>
        <taxon>Panpulmonata</taxon>
        <taxon>Hygrophila</taxon>
        <taxon>Lymnaeoidea</taxon>
        <taxon>Lymnaeidae</taxon>
        <taxon>Lymnaea</taxon>
    </lineage>
</organism>
<reference evidence="3 4" key="1">
    <citation type="submission" date="2024-04" db="EMBL/GenBank/DDBJ databases">
        <authorList>
            <consortium name="Genoscope - CEA"/>
            <person name="William W."/>
        </authorList>
    </citation>
    <scope>NUCLEOTIDE SEQUENCE [LARGE SCALE GENOMIC DNA]</scope>
</reference>
<feature type="transmembrane region" description="Helical" evidence="2">
    <location>
        <begin position="98"/>
        <end position="119"/>
    </location>
</feature>
<evidence type="ECO:0000256" key="1">
    <source>
        <dbReference type="SAM" id="MobiDB-lite"/>
    </source>
</evidence>
<evidence type="ECO:0000313" key="4">
    <source>
        <dbReference type="Proteomes" id="UP001497497"/>
    </source>
</evidence>
<feature type="region of interest" description="Disordered" evidence="1">
    <location>
        <begin position="1"/>
        <end position="48"/>
    </location>
</feature>
<keyword evidence="2" id="KW-1133">Transmembrane helix</keyword>
<dbReference type="EMBL" id="CAXITT010000117">
    <property type="protein sequence ID" value="CAL1532461.1"/>
    <property type="molecule type" value="Genomic_DNA"/>
</dbReference>
<keyword evidence="2" id="KW-0472">Membrane</keyword>
<feature type="region of interest" description="Disordered" evidence="1">
    <location>
        <begin position="467"/>
        <end position="617"/>
    </location>
</feature>
<keyword evidence="2" id="KW-0812">Transmembrane</keyword>
<dbReference type="Proteomes" id="UP001497497">
    <property type="component" value="Unassembled WGS sequence"/>
</dbReference>
<feature type="compositionally biased region" description="Polar residues" evidence="1">
    <location>
        <begin position="658"/>
        <end position="675"/>
    </location>
</feature>
<feature type="compositionally biased region" description="Basic and acidic residues" evidence="1">
    <location>
        <begin position="522"/>
        <end position="538"/>
    </location>
</feature>
<feature type="region of interest" description="Disordered" evidence="1">
    <location>
        <begin position="658"/>
        <end position="684"/>
    </location>
</feature>
<feature type="compositionally biased region" description="Low complexity" evidence="1">
    <location>
        <begin position="471"/>
        <end position="481"/>
    </location>
</feature>
<keyword evidence="4" id="KW-1185">Reference proteome</keyword>
<comment type="caution">
    <text evidence="3">The sequence shown here is derived from an EMBL/GenBank/DDBJ whole genome shotgun (WGS) entry which is preliminary data.</text>
</comment>
<feature type="compositionally biased region" description="Basic and acidic residues" evidence="1">
    <location>
        <begin position="387"/>
        <end position="401"/>
    </location>
</feature>
<feature type="region of interest" description="Disordered" evidence="1">
    <location>
        <begin position="387"/>
        <end position="422"/>
    </location>
</feature>
<gene>
    <name evidence="3" type="ORF">GSLYS_00006540001</name>
</gene>
<name>A0AAV2HF13_LYMST</name>
<sequence length="852" mass="93669">MKNSHGPHDSPPDKHEHETSSDVMLSQPYIPRHDGSSNSSTSTVLPSANGTVSTPLDINIIQSGAVSSIGSDDSNSSSTTLDYEQLSREFYRSYDPSIGLHTAAVLGGILVWLVIYVIYRTKVRKCVLRLIKKKCKGEDEEDSKKDSDSEEKDSLCVTNPNMLRALINPSIIIETTPPESLPQSPGTYDQFLKSGAHECLSPYSIPGAGNNEDGTVFQFPYPGGSQLQFYHQQFCQEHQDAYIQQQSYLQQLPKSEMDIPTATAQWVQNMPLAARSHQDFAGLMLTIQSRGLLAMNKPCSCPLVCPRSPQPLPLLDFPNSWNKSLPVLSNSLSSQLLSAYETATSGYKQHKDIKDIINASRKMNKLKHRNEDANKRDYIEYTQLDQKHNSDKCQGREEVTKTGRTASDSNVKKKTNKTPPNLTIRIPDGRETIGLLNNMSLNRSPVPIPVTPTVMIQNAKPVCRRHTGCDSNSSVTSSSSTDFLSGPRHMTVPGQNIPSPHLLSPACDKHQRRGSSISHFSWSREDVRSYRDKHESRRSGSVSPHFYKMSHHQGCSFSRHPGCKREAGSAGSDSTKRHSSWTGSDTISIVGPTTPASSVGGKPQQPHAGARPTHKRTLSDYNKYYADLMTTTPTSQLKLQHRRSLSADVTYSLNFQREQGSPTFSNGSNKNSLGASSYSHSPSPHLLQVPDPNNLRPLTPDFTSNNNCQAQTSNNSGQLPMRHCGHSDGNITYNCTQHCQNLDNPITRRHSTYMPPPGEVNVSLCADNSVRATSSFGSGSCCNTPCYPLPPQPHPCQHKAHRTPHEHHHHSTGVLTQDCAKNSGCNAACGGAPQAQANLNRSYSAAIMETKL</sequence>
<dbReference type="AlphaFoldDB" id="A0AAV2HF13"/>
<feature type="compositionally biased region" description="Basic and acidic residues" evidence="1">
    <location>
        <begin position="1"/>
        <end position="20"/>
    </location>
</feature>
<proteinExistence type="predicted"/>
<evidence type="ECO:0000313" key="3">
    <source>
        <dbReference type="EMBL" id="CAL1532461.1"/>
    </source>
</evidence>
<accession>A0AAV2HF13</accession>
<protein>
    <submittedName>
        <fullName evidence="3">Uncharacterized protein</fullName>
    </submittedName>
</protein>